<dbReference type="EMBL" id="JAVRJZ010000002">
    <property type="protein sequence ID" value="KAK2725376.1"/>
    <property type="molecule type" value="Genomic_DNA"/>
</dbReference>
<comment type="caution">
    <text evidence="2">The sequence shown here is derived from an EMBL/GenBank/DDBJ whole genome shotgun (WGS) entry which is preliminary data.</text>
</comment>
<dbReference type="Gene3D" id="3.30.70.270">
    <property type="match status" value="2"/>
</dbReference>
<dbReference type="Gene3D" id="3.10.10.10">
    <property type="entry name" value="HIV Type 1 Reverse Transcriptase, subunit A, domain 1"/>
    <property type="match status" value="1"/>
</dbReference>
<dbReference type="PANTHER" id="PTHR37984:SF9">
    <property type="entry name" value="INTEGRASE CATALYTIC DOMAIN-CONTAINING PROTEIN"/>
    <property type="match status" value="1"/>
</dbReference>
<protein>
    <recommendedName>
        <fullName evidence="1">Reverse transcriptase domain-containing protein</fullName>
    </recommendedName>
</protein>
<feature type="domain" description="Reverse transcriptase" evidence="1">
    <location>
        <begin position="14"/>
        <end position="103"/>
    </location>
</feature>
<name>A0AA88IES4_ARTSF</name>
<sequence>MVLDEGSADLTTFNTIFKRYRFKRYPFGLISAQDEYQKQMEKAFEDIDIALIVDNVAEIAISTKEHDRKLRIVLEKAREKRIKFNKEKCFFDAEAIHYIGHILTKGDMKPDPSKLRALKEILAPKSNDELKAFLGMFNYLSRYTPGLSNLNQPLQELAKAKEFEWEAVHNQARIQEAICSNLQSGPNL</sequence>
<keyword evidence="3" id="KW-1185">Reference proteome</keyword>
<dbReference type="InterPro" id="IPR000477">
    <property type="entry name" value="RT_dom"/>
</dbReference>
<dbReference type="InterPro" id="IPR043128">
    <property type="entry name" value="Rev_trsase/Diguanyl_cyclase"/>
</dbReference>
<evidence type="ECO:0000313" key="2">
    <source>
        <dbReference type="EMBL" id="KAK2725376.1"/>
    </source>
</evidence>
<dbReference type="SUPFAM" id="SSF56672">
    <property type="entry name" value="DNA/RNA polymerases"/>
    <property type="match status" value="1"/>
</dbReference>
<evidence type="ECO:0000313" key="3">
    <source>
        <dbReference type="Proteomes" id="UP001187531"/>
    </source>
</evidence>
<dbReference type="AlphaFoldDB" id="A0AA88IES4"/>
<organism evidence="2 3">
    <name type="scientific">Artemia franciscana</name>
    <name type="common">Brine shrimp</name>
    <name type="synonym">Artemia sanfranciscana</name>
    <dbReference type="NCBI Taxonomy" id="6661"/>
    <lineage>
        <taxon>Eukaryota</taxon>
        <taxon>Metazoa</taxon>
        <taxon>Ecdysozoa</taxon>
        <taxon>Arthropoda</taxon>
        <taxon>Crustacea</taxon>
        <taxon>Branchiopoda</taxon>
        <taxon>Anostraca</taxon>
        <taxon>Artemiidae</taxon>
        <taxon>Artemia</taxon>
    </lineage>
</organism>
<dbReference type="Proteomes" id="UP001187531">
    <property type="component" value="Unassembled WGS sequence"/>
</dbReference>
<proteinExistence type="predicted"/>
<evidence type="ECO:0000259" key="1">
    <source>
        <dbReference type="Pfam" id="PF00078"/>
    </source>
</evidence>
<reference evidence="2" key="1">
    <citation type="submission" date="2023-07" db="EMBL/GenBank/DDBJ databases">
        <title>Chromosome-level genome assembly of Artemia franciscana.</title>
        <authorList>
            <person name="Jo E."/>
        </authorList>
    </citation>
    <scope>NUCLEOTIDE SEQUENCE</scope>
    <source>
        <tissue evidence="2">Whole body</tissue>
    </source>
</reference>
<dbReference type="InterPro" id="IPR043502">
    <property type="entry name" value="DNA/RNA_pol_sf"/>
</dbReference>
<dbReference type="InterPro" id="IPR050951">
    <property type="entry name" value="Retrovirus_Pol_polyprotein"/>
</dbReference>
<gene>
    <name evidence="2" type="ORF">QYM36_000020</name>
</gene>
<accession>A0AA88IES4</accession>
<dbReference type="GO" id="GO:0071897">
    <property type="term" value="P:DNA biosynthetic process"/>
    <property type="evidence" value="ECO:0007669"/>
    <property type="project" value="UniProtKB-ARBA"/>
</dbReference>
<dbReference type="Pfam" id="PF00078">
    <property type="entry name" value="RVT_1"/>
    <property type="match status" value="1"/>
</dbReference>
<dbReference type="PANTHER" id="PTHR37984">
    <property type="entry name" value="PROTEIN CBG26694"/>
    <property type="match status" value="1"/>
</dbReference>